<name>A0A0X1KSK3_9THEM</name>
<dbReference type="Proteomes" id="UP000077469">
    <property type="component" value="Chromosome"/>
</dbReference>
<feature type="transmembrane region" description="Helical" evidence="1">
    <location>
        <begin position="12"/>
        <end position="39"/>
    </location>
</feature>
<feature type="transmembrane region" description="Helical" evidence="1">
    <location>
        <begin position="45"/>
        <end position="63"/>
    </location>
</feature>
<dbReference type="KEGG" id="phy:AJ81_09065"/>
<keyword evidence="3" id="KW-1185">Reference proteome</keyword>
<dbReference type="EMBL" id="CP007141">
    <property type="protein sequence ID" value="AJC74299.1"/>
    <property type="molecule type" value="Genomic_DNA"/>
</dbReference>
<evidence type="ECO:0000256" key="1">
    <source>
        <dbReference type="SAM" id="Phobius"/>
    </source>
</evidence>
<dbReference type="PaxDb" id="1123384-AJ81_09065"/>
<evidence type="ECO:0000313" key="2">
    <source>
        <dbReference type="EMBL" id="AJC74299.1"/>
    </source>
</evidence>
<proteinExistence type="predicted"/>
<keyword evidence="1" id="KW-0812">Transmembrane</keyword>
<keyword evidence="1" id="KW-0472">Membrane</keyword>
<protein>
    <submittedName>
        <fullName evidence="2">Uncharacterized protein</fullName>
    </submittedName>
</protein>
<organism evidence="2 3">
    <name type="scientific">Pseudothermotoga hypogea DSM 11164 = NBRC 106472</name>
    <dbReference type="NCBI Taxonomy" id="1123384"/>
    <lineage>
        <taxon>Bacteria</taxon>
        <taxon>Thermotogati</taxon>
        <taxon>Thermotogota</taxon>
        <taxon>Thermotogae</taxon>
        <taxon>Thermotogales</taxon>
        <taxon>Thermotogaceae</taxon>
        <taxon>Pseudothermotoga</taxon>
    </lineage>
</organism>
<evidence type="ECO:0000313" key="3">
    <source>
        <dbReference type="Proteomes" id="UP000077469"/>
    </source>
</evidence>
<accession>A0A0X1KSK3</accession>
<dbReference type="AlphaFoldDB" id="A0A0X1KSK3"/>
<gene>
    <name evidence="2" type="ORF">AJ81_09065</name>
</gene>
<reference evidence="2 3" key="1">
    <citation type="submission" date="2014-01" db="EMBL/GenBank/DDBJ databases">
        <title>Genome sequencing of Thermotog hypogea.</title>
        <authorList>
            <person name="Zhang X."/>
            <person name="Alvare G."/>
            <person name="Fristensky B."/>
            <person name="Chen L."/>
            <person name="Suen T."/>
            <person name="Chen Q."/>
            <person name="Ma K."/>
        </authorList>
    </citation>
    <scope>NUCLEOTIDE SEQUENCE [LARGE SCALE GENOMIC DNA]</scope>
    <source>
        <strain evidence="2 3">DSM 11164</strain>
    </source>
</reference>
<sequence length="266" mass="31085">MVALNLFTVISSLILLVYELIPLSVGLIVVSTVLFYFNFESLSETALLALVYPFSWFFLVVPLRNKRLEGFFKLELPSEIRTTVEEDVLSTLPIKAILAVGSIEEKKKVVRDIVRNVISGLNVEQNMKYLRTLLRDPHMDVALRATMALEEIENHFDRTIALCANPKDFCAHLYFYLKTDIPKGTLREDLERILRQSLERVSEHEPVRYEVLHYLTKDEQELLLGYEKTHDRELLARYLFEKLRKRDYQTLARYLSEVSDLKLFLP</sequence>
<dbReference type="STRING" id="1123384.AJ81_09065"/>
<keyword evidence="1" id="KW-1133">Transmembrane helix</keyword>
<dbReference type="PATRIC" id="fig|1123384.7.peg.1821"/>